<feature type="coiled-coil region" evidence="7">
    <location>
        <begin position="475"/>
        <end position="513"/>
    </location>
</feature>
<feature type="transmembrane region" description="Helical" evidence="8">
    <location>
        <begin position="48"/>
        <end position="70"/>
    </location>
</feature>
<dbReference type="CDD" id="cd12912">
    <property type="entry name" value="PDC2_MCP_like"/>
    <property type="match status" value="1"/>
</dbReference>
<keyword evidence="8" id="KW-0472">Membrane</keyword>
<evidence type="ECO:0000313" key="11">
    <source>
        <dbReference type="EMBL" id="GGB89526.1"/>
    </source>
</evidence>
<dbReference type="PANTHER" id="PTHR43065">
    <property type="entry name" value="SENSOR HISTIDINE KINASE"/>
    <property type="match status" value="1"/>
</dbReference>
<evidence type="ECO:0000256" key="1">
    <source>
        <dbReference type="ARBA" id="ARBA00000085"/>
    </source>
</evidence>
<evidence type="ECO:0000256" key="4">
    <source>
        <dbReference type="ARBA" id="ARBA00022553"/>
    </source>
</evidence>
<comment type="subcellular location">
    <subcellularLocation>
        <location evidence="2">Membrane</location>
    </subcellularLocation>
</comment>
<dbReference type="InterPro" id="IPR036097">
    <property type="entry name" value="HisK_dim/P_sf"/>
</dbReference>
<dbReference type="InterPro" id="IPR036890">
    <property type="entry name" value="HATPase_C_sf"/>
</dbReference>
<evidence type="ECO:0000259" key="10">
    <source>
        <dbReference type="PROSITE" id="PS50885"/>
    </source>
</evidence>
<dbReference type="InterPro" id="IPR003660">
    <property type="entry name" value="HAMP_dom"/>
</dbReference>
<dbReference type="Gene3D" id="1.10.287.130">
    <property type="match status" value="1"/>
</dbReference>
<keyword evidence="8" id="KW-0812">Transmembrane</keyword>
<feature type="domain" description="HAMP" evidence="10">
    <location>
        <begin position="435"/>
        <end position="487"/>
    </location>
</feature>
<evidence type="ECO:0000256" key="6">
    <source>
        <dbReference type="ARBA" id="ARBA00022777"/>
    </source>
</evidence>
<feature type="domain" description="Histidine kinase" evidence="9">
    <location>
        <begin position="550"/>
        <end position="790"/>
    </location>
</feature>
<keyword evidence="8" id="KW-1133">Transmembrane helix</keyword>
<organism evidence="11 12">
    <name type="scientific">Marinobacterium zhoushanense</name>
    <dbReference type="NCBI Taxonomy" id="1679163"/>
    <lineage>
        <taxon>Bacteria</taxon>
        <taxon>Pseudomonadati</taxon>
        <taxon>Pseudomonadota</taxon>
        <taxon>Gammaproteobacteria</taxon>
        <taxon>Oceanospirillales</taxon>
        <taxon>Oceanospirillaceae</taxon>
        <taxon>Marinobacterium</taxon>
    </lineage>
</organism>
<dbReference type="InterPro" id="IPR005467">
    <property type="entry name" value="His_kinase_dom"/>
</dbReference>
<dbReference type="CDD" id="cd18773">
    <property type="entry name" value="PDC1_HK_sensor"/>
    <property type="match status" value="1"/>
</dbReference>
<dbReference type="PRINTS" id="PR00344">
    <property type="entry name" value="BCTRLSENSOR"/>
</dbReference>
<evidence type="ECO:0000313" key="12">
    <source>
        <dbReference type="Proteomes" id="UP000629025"/>
    </source>
</evidence>
<feature type="transmembrane region" description="Helical" evidence="8">
    <location>
        <begin position="406"/>
        <end position="427"/>
    </location>
</feature>
<evidence type="ECO:0000259" key="9">
    <source>
        <dbReference type="PROSITE" id="PS50109"/>
    </source>
</evidence>
<keyword evidence="12" id="KW-1185">Reference proteome</keyword>
<evidence type="ECO:0000256" key="5">
    <source>
        <dbReference type="ARBA" id="ARBA00022679"/>
    </source>
</evidence>
<gene>
    <name evidence="11" type="ORF">GCM10011352_14430</name>
</gene>
<evidence type="ECO:0000256" key="7">
    <source>
        <dbReference type="SAM" id="Coils"/>
    </source>
</evidence>
<comment type="catalytic activity">
    <reaction evidence="1">
        <text>ATP + protein L-histidine = ADP + protein N-phospho-L-histidine.</text>
        <dbReference type="EC" id="2.7.13.3"/>
    </reaction>
</comment>
<dbReference type="Gene3D" id="3.30.450.20">
    <property type="entry name" value="PAS domain"/>
    <property type="match status" value="1"/>
</dbReference>
<proteinExistence type="predicted"/>
<evidence type="ECO:0000256" key="8">
    <source>
        <dbReference type="SAM" id="Phobius"/>
    </source>
</evidence>
<keyword evidence="4" id="KW-0597">Phosphoprotein</keyword>
<evidence type="ECO:0000256" key="2">
    <source>
        <dbReference type="ARBA" id="ARBA00004370"/>
    </source>
</evidence>
<accession>A0ABQ1K710</accession>
<dbReference type="PANTHER" id="PTHR43065:SF50">
    <property type="entry name" value="HISTIDINE KINASE"/>
    <property type="match status" value="1"/>
</dbReference>
<dbReference type="EC" id="2.7.13.3" evidence="3"/>
<dbReference type="Pfam" id="PF02518">
    <property type="entry name" value="HATPase_c"/>
    <property type="match status" value="1"/>
</dbReference>
<dbReference type="Proteomes" id="UP000629025">
    <property type="component" value="Unassembled WGS sequence"/>
</dbReference>
<dbReference type="EMBL" id="BMIJ01000003">
    <property type="protein sequence ID" value="GGB89526.1"/>
    <property type="molecule type" value="Genomic_DNA"/>
</dbReference>
<keyword evidence="6" id="KW-0418">Kinase</keyword>
<name>A0ABQ1K710_9GAMM</name>
<protein>
    <recommendedName>
        <fullName evidence="3">histidine kinase</fullName>
        <ecNumber evidence="3">2.7.13.3</ecNumber>
    </recommendedName>
</protein>
<sequence length="807" mass="89932">MWGIAKRDKLNRDAKPGIGAGAANTGVVPESRKLSIFDVISRGYIKSALIPIILIELALIAAYLLTNYLIHSEHVRMMRENANTSLRETALLEASTVDHRLQAVTQMAAVYAAMTAEALDSDFEPGPDERQRYTFSPEGAWYTSSDTGGAALFYSSIATIGVAQQQKAWRLAQLDPLMKQVVDGSDLIAQAYFNSYDSMNRIYPYFDVLEQYPVDIDIPTYNFYYEADAEHNPERGVVWTDVYVDPAGQGWMVSAIAPVYARQSSFLEGVVGLDVQVSAVIDQILSLKLPWESYAMLLDSGGTIMAMPQSAELDWGLKELTSHSYDQAIRQDMFKPERFNIFKRPDTEPLAAQLVSPEGIVTLSLNGRSKLATWATIPNTGWRLLIIVDEAELYADTHAVKQRFDVVGYAMLALLILFYLLFLGFLYRKAVRMSGAISRPLAELESRMLAIGEGYYQQPRTGYVIREVQNISDGLVVMGQELESAQNSLMQLNRELEQRVELRTADLADANRALIEEQRTQSRLIDQLHVAQSQLVQSEKMASLGQLSAGVAHEINNPLSFVSSNIQCLQEYVSALMEIHQAYDDLLTEPQLQSRIRQLKQRYRVALIAEEIPEILSDTVEGTRRIKVIVDNLLNFSHISNTEWQAANLNQCVDATLVIARNELKQKAKVVKDFAELPEIQCVPSQINQVILTLLINAAHAIEGKGEIRIQTCVYGDGVKIRVKDNGCGIARDKLSRIFDPFFTTKEVGKGTGLGLSVAYGIVRAHQGCITVESEPGEGSCFEVWLPLIPSIKERPEEYDGALGNTR</sequence>
<dbReference type="SUPFAM" id="SSF55874">
    <property type="entry name" value="ATPase domain of HSP90 chaperone/DNA topoisomerase II/histidine kinase"/>
    <property type="match status" value="1"/>
</dbReference>
<dbReference type="SMART" id="SM00388">
    <property type="entry name" value="HisKA"/>
    <property type="match status" value="1"/>
</dbReference>
<dbReference type="InterPro" id="IPR003661">
    <property type="entry name" value="HisK_dim/P_dom"/>
</dbReference>
<reference evidence="12" key="1">
    <citation type="journal article" date="2019" name="Int. J. Syst. Evol. Microbiol.">
        <title>The Global Catalogue of Microorganisms (GCM) 10K type strain sequencing project: providing services to taxonomists for standard genome sequencing and annotation.</title>
        <authorList>
            <consortium name="The Broad Institute Genomics Platform"/>
            <consortium name="The Broad Institute Genome Sequencing Center for Infectious Disease"/>
            <person name="Wu L."/>
            <person name="Ma J."/>
        </authorList>
    </citation>
    <scope>NUCLEOTIDE SEQUENCE [LARGE SCALE GENOMIC DNA]</scope>
    <source>
        <strain evidence="12">CGMCC 1.15341</strain>
    </source>
</reference>
<dbReference type="PROSITE" id="PS50885">
    <property type="entry name" value="HAMP"/>
    <property type="match status" value="1"/>
</dbReference>
<dbReference type="PROSITE" id="PS50109">
    <property type="entry name" value="HIS_KIN"/>
    <property type="match status" value="1"/>
</dbReference>
<dbReference type="SMART" id="SM00387">
    <property type="entry name" value="HATPase_c"/>
    <property type="match status" value="1"/>
</dbReference>
<dbReference type="InterPro" id="IPR003594">
    <property type="entry name" value="HATPase_dom"/>
</dbReference>
<comment type="caution">
    <text evidence="11">The sequence shown here is derived from an EMBL/GenBank/DDBJ whole genome shotgun (WGS) entry which is preliminary data.</text>
</comment>
<dbReference type="Gene3D" id="3.30.565.10">
    <property type="entry name" value="Histidine kinase-like ATPase, C-terminal domain"/>
    <property type="match status" value="1"/>
</dbReference>
<dbReference type="SUPFAM" id="SSF47384">
    <property type="entry name" value="Homodimeric domain of signal transducing histidine kinase"/>
    <property type="match status" value="1"/>
</dbReference>
<keyword evidence="7" id="KW-0175">Coiled coil</keyword>
<dbReference type="InterPro" id="IPR004358">
    <property type="entry name" value="Sig_transdc_His_kin-like_C"/>
</dbReference>
<evidence type="ECO:0000256" key="3">
    <source>
        <dbReference type="ARBA" id="ARBA00012438"/>
    </source>
</evidence>
<dbReference type="CDD" id="cd00082">
    <property type="entry name" value="HisKA"/>
    <property type="match status" value="1"/>
</dbReference>
<keyword evidence="5" id="KW-0808">Transferase</keyword>